<accession>A0A1B1K6T5</accession>
<dbReference type="Gene3D" id="3.30.450.20">
    <property type="entry name" value="PAS domain"/>
    <property type="match status" value="1"/>
</dbReference>
<dbReference type="PROSITE" id="PS50112">
    <property type="entry name" value="PAS"/>
    <property type="match status" value="1"/>
</dbReference>
<dbReference type="EMBL" id="CP009111">
    <property type="protein sequence ID" value="ANS28296.1"/>
    <property type="molecule type" value="Genomic_DNA"/>
</dbReference>
<protein>
    <recommendedName>
        <fullName evidence="2">PAS domain-containing protein</fullName>
    </recommendedName>
</protein>
<dbReference type="PATRIC" id="fig|37919.13.peg.3750"/>
<name>A0A1B1K6T5_RHOOP</name>
<dbReference type="AlphaFoldDB" id="A0A1B1K6T5"/>
<dbReference type="Proteomes" id="UP000186108">
    <property type="component" value="Chromosome"/>
</dbReference>
<evidence type="ECO:0000256" key="1">
    <source>
        <dbReference type="SAM" id="MobiDB-lite"/>
    </source>
</evidence>
<dbReference type="SMART" id="SM00091">
    <property type="entry name" value="PAS"/>
    <property type="match status" value="1"/>
</dbReference>
<dbReference type="CDD" id="cd00130">
    <property type="entry name" value="PAS"/>
    <property type="match status" value="1"/>
</dbReference>
<evidence type="ECO:0000313" key="3">
    <source>
        <dbReference type="EMBL" id="ANS28296.1"/>
    </source>
</evidence>
<feature type="domain" description="PAS" evidence="2">
    <location>
        <begin position="67"/>
        <end position="115"/>
    </location>
</feature>
<dbReference type="NCBIfam" id="TIGR00229">
    <property type="entry name" value="sensory_box"/>
    <property type="match status" value="1"/>
</dbReference>
<gene>
    <name evidence="3" type="ORF">R1CP_18060</name>
</gene>
<sequence length="182" mass="20099">MSNHPIHRLDQLLPPLRSISSAEIKTRIDAMLAASGTPRRSEPKDDRRRRNPATAEDYLEQLPALVLLRRLPVPALAVDRHGVISHANCALERMLGYREGGLGDGSVADFVDPQSSPNDAEAVAILHDFAGKVIELAHQDGFVVRALVSRSVLLRHDDPITLVCFEDVTERLWDGGRARAFD</sequence>
<feature type="region of interest" description="Disordered" evidence="1">
    <location>
        <begin position="30"/>
        <end position="51"/>
    </location>
</feature>
<dbReference type="SUPFAM" id="SSF55785">
    <property type="entry name" value="PYP-like sensor domain (PAS domain)"/>
    <property type="match status" value="1"/>
</dbReference>
<dbReference type="InterPro" id="IPR000014">
    <property type="entry name" value="PAS"/>
</dbReference>
<evidence type="ECO:0000313" key="4">
    <source>
        <dbReference type="Proteomes" id="UP000186108"/>
    </source>
</evidence>
<feature type="compositionally biased region" description="Basic and acidic residues" evidence="1">
    <location>
        <begin position="39"/>
        <end position="48"/>
    </location>
</feature>
<evidence type="ECO:0000259" key="2">
    <source>
        <dbReference type="PROSITE" id="PS50112"/>
    </source>
</evidence>
<dbReference type="RefSeq" id="WP_065491110.1">
    <property type="nucleotide sequence ID" value="NZ_CP009111.1"/>
</dbReference>
<organism evidence="3 4">
    <name type="scientific">Rhodococcus opacus</name>
    <name type="common">Nocardia opaca</name>
    <dbReference type="NCBI Taxonomy" id="37919"/>
    <lineage>
        <taxon>Bacteria</taxon>
        <taxon>Bacillati</taxon>
        <taxon>Actinomycetota</taxon>
        <taxon>Actinomycetes</taxon>
        <taxon>Mycobacteriales</taxon>
        <taxon>Nocardiaceae</taxon>
        <taxon>Rhodococcus</taxon>
    </lineage>
</organism>
<reference evidence="3 4" key="1">
    <citation type="submission" date="2014-07" db="EMBL/GenBank/DDBJ databases">
        <authorList>
            <person name="Zhang J.E."/>
            <person name="Yang H."/>
            <person name="Guo J."/>
            <person name="Deng Z."/>
            <person name="Luo H."/>
            <person name="Luo M."/>
            <person name="Zhao B."/>
        </authorList>
    </citation>
    <scope>NUCLEOTIDE SEQUENCE [LARGE SCALE GENOMIC DNA]</scope>
    <source>
        <strain evidence="3 4">1CP</strain>
    </source>
</reference>
<proteinExistence type="predicted"/>
<dbReference type="InterPro" id="IPR035965">
    <property type="entry name" value="PAS-like_dom_sf"/>
</dbReference>